<proteinExistence type="predicted"/>
<gene>
    <name evidence="1" type="ORF">CEV33_3210</name>
</gene>
<evidence type="ECO:0000313" key="1">
    <source>
        <dbReference type="EMBL" id="OYR08492.1"/>
    </source>
</evidence>
<evidence type="ECO:0000313" key="2">
    <source>
        <dbReference type="Proteomes" id="UP000216478"/>
    </source>
</evidence>
<comment type="caution">
    <text evidence="1">The sequence shown here is derived from an EMBL/GenBank/DDBJ whole genome shotgun (WGS) entry which is preliminary data.</text>
</comment>
<organism evidence="1 2">
    <name type="scientific">Brucella grignonensis</name>
    <dbReference type="NCBI Taxonomy" id="94627"/>
    <lineage>
        <taxon>Bacteria</taxon>
        <taxon>Pseudomonadati</taxon>
        <taxon>Pseudomonadota</taxon>
        <taxon>Alphaproteobacteria</taxon>
        <taxon>Hyphomicrobiales</taxon>
        <taxon>Brucellaceae</taxon>
        <taxon>Brucella/Ochrobactrum group</taxon>
        <taxon>Brucella</taxon>
    </lineage>
</organism>
<dbReference type="InterPro" id="IPR052183">
    <property type="entry name" value="IS_Transposase"/>
</dbReference>
<dbReference type="Proteomes" id="UP000216478">
    <property type="component" value="Unassembled WGS sequence"/>
</dbReference>
<protein>
    <submittedName>
        <fullName evidence="1">Putative transposase</fullName>
    </submittedName>
</protein>
<dbReference type="PANTHER" id="PTHR35528">
    <property type="entry name" value="BLL1675 PROTEIN"/>
    <property type="match status" value="1"/>
</dbReference>
<dbReference type="PANTHER" id="PTHR35528:SF3">
    <property type="entry name" value="BLL1675 PROTEIN"/>
    <property type="match status" value="1"/>
</dbReference>
<sequence>MTVDFKGAHFPKSVILHAVFLYVYVRYPVSYRDLQEILAERGVSVDHATLNRVRYSPLIAAQAQLRKCRTARSWRVDETYIKVKGNEHVLHFASLAKYAAAFR</sequence>
<dbReference type="AlphaFoldDB" id="A0A256F0X8"/>
<name>A0A256F0X8_9HYPH</name>
<dbReference type="EMBL" id="NNRL01000166">
    <property type="protein sequence ID" value="OYR08492.1"/>
    <property type="molecule type" value="Genomic_DNA"/>
</dbReference>
<keyword evidence="2" id="KW-1185">Reference proteome</keyword>
<accession>A0A256F0X8</accession>
<reference evidence="1 2" key="1">
    <citation type="submission" date="2017-07" db="EMBL/GenBank/DDBJ databases">
        <title>Phylogenetic study on the rhizospheric bacterium Ochrobactrum sp. A44.</title>
        <authorList>
            <person name="Krzyzanowska D.M."/>
            <person name="Ossowicki A."/>
            <person name="Rajewska M."/>
            <person name="Maciag T."/>
            <person name="Kaczynski Z."/>
            <person name="Czerwicka M."/>
            <person name="Jafra S."/>
        </authorList>
    </citation>
    <scope>NUCLEOTIDE SEQUENCE [LARGE SCALE GENOMIC DNA]</scope>
    <source>
        <strain evidence="1 2">OgA9a</strain>
    </source>
</reference>